<dbReference type="Pfam" id="PF08843">
    <property type="entry name" value="AbiEii"/>
    <property type="match status" value="1"/>
</dbReference>
<dbReference type="Proteomes" id="UP000230119">
    <property type="component" value="Unassembled WGS sequence"/>
</dbReference>
<sequence>MDMLNLSILSEERRNILPSFISWKDEFYLAGGTALALQIGHRESVDFDFFSSHPFDTEKMIKRISILFGEKSFTVTQVEKNTLSIILHTEIKISFMTYEYELVNPLIKTEYINIASVPDIACMKLSAIMQRSALKDYVDLYEIMKIYPLEKLLSFTKKKYPTIDSTVVLKSLSYLDDIIDEPLIYQAGQSKPQLNVLKLFFQGEVKKYVRTII</sequence>
<name>A0A2M7BR66_9BACT</name>
<gene>
    <name evidence="1" type="ORF">COS52_05070</name>
</gene>
<organism evidence="1 2">
    <name type="scientific">Candidatus Roizmanbacteria bacterium CG03_land_8_20_14_0_80_39_12</name>
    <dbReference type="NCBI Taxonomy" id="1974847"/>
    <lineage>
        <taxon>Bacteria</taxon>
        <taxon>Candidatus Roizmaniibacteriota</taxon>
    </lineage>
</organism>
<accession>A0A2M7BR66</accession>
<evidence type="ECO:0000313" key="2">
    <source>
        <dbReference type="Proteomes" id="UP000230119"/>
    </source>
</evidence>
<dbReference type="AlphaFoldDB" id="A0A2M7BR66"/>
<dbReference type="InterPro" id="IPR014942">
    <property type="entry name" value="AbiEii"/>
</dbReference>
<protein>
    <recommendedName>
        <fullName evidence="3">Nucleotidyl transferase AbiEii/AbiGii toxin family protein</fullName>
    </recommendedName>
</protein>
<comment type="caution">
    <text evidence="1">The sequence shown here is derived from an EMBL/GenBank/DDBJ whole genome shotgun (WGS) entry which is preliminary data.</text>
</comment>
<evidence type="ECO:0000313" key="1">
    <source>
        <dbReference type="EMBL" id="PIV07986.1"/>
    </source>
</evidence>
<proteinExistence type="predicted"/>
<evidence type="ECO:0008006" key="3">
    <source>
        <dbReference type="Google" id="ProtNLM"/>
    </source>
</evidence>
<reference evidence="2" key="1">
    <citation type="submission" date="2017-09" db="EMBL/GenBank/DDBJ databases">
        <title>Depth-based differentiation of microbial function through sediment-hosted aquifers and enrichment of novel symbionts in the deep terrestrial subsurface.</title>
        <authorList>
            <person name="Probst A.J."/>
            <person name="Ladd B."/>
            <person name="Jarett J.K."/>
            <person name="Geller-Mcgrath D.E."/>
            <person name="Sieber C.M.K."/>
            <person name="Emerson J.B."/>
            <person name="Anantharaman K."/>
            <person name="Thomas B.C."/>
            <person name="Malmstrom R."/>
            <person name="Stieglmeier M."/>
            <person name="Klingl A."/>
            <person name="Woyke T."/>
            <person name="Ryan C.M."/>
            <person name="Banfield J.F."/>
        </authorList>
    </citation>
    <scope>NUCLEOTIDE SEQUENCE [LARGE SCALE GENOMIC DNA]</scope>
</reference>
<dbReference type="EMBL" id="PEVA01000213">
    <property type="protein sequence ID" value="PIV07986.1"/>
    <property type="molecule type" value="Genomic_DNA"/>
</dbReference>